<evidence type="ECO:0000259" key="4">
    <source>
        <dbReference type="PROSITE" id="PS51272"/>
    </source>
</evidence>
<dbReference type="InterPro" id="IPR040853">
    <property type="entry name" value="RapA2_cadherin-like"/>
</dbReference>
<keyword evidence="1 3" id="KW-0732">Signal</keyword>
<feature type="signal peptide" evidence="3">
    <location>
        <begin position="1"/>
        <end position="27"/>
    </location>
</feature>
<accession>A0ABN0VXC5</accession>
<feature type="chain" id="PRO_5047359329" description="SLH domain-containing protein" evidence="3">
    <location>
        <begin position="28"/>
        <end position="2586"/>
    </location>
</feature>
<comment type="caution">
    <text evidence="5">The sequence shown here is derived from an EMBL/GenBank/DDBJ whole genome shotgun (WGS) entry which is preliminary data.</text>
</comment>
<protein>
    <recommendedName>
        <fullName evidence="4">SLH domain-containing protein</fullName>
    </recommendedName>
</protein>
<dbReference type="EMBL" id="BAAADJ010000006">
    <property type="protein sequence ID" value="GAA0319627.1"/>
    <property type="molecule type" value="Genomic_DNA"/>
</dbReference>
<dbReference type="Gene3D" id="2.60.40.10">
    <property type="entry name" value="Immunoglobulins"/>
    <property type="match status" value="1"/>
</dbReference>
<dbReference type="InterPro" id="IPR044016">
    <property type="entry name" value="Big_13"/>
</dbReference>
<dbReference type="Pfam" id="PF17803">
    <property type="entry name" value="Cadherin_4"/>
    <property type="match status" value="1"/>
</dbReference>
<evidence type="ECO:0000256" key="2">
    <source>
        <dbReference type="SAM" id="MobiDB-lite"/>
    </source>
</evidence>
<evidence type="ECO:0000313" key="5">
    <source>
        <dbReference type="EMBL" id="GAA0319627.1"/>
    </source>
</evidence>
<dbReference type="Pfam" id="PF00395">
    <property type="entry name" value="SLH"/>
    <property type="match status" value="1"/>
</dbReference>
<feature type="region of interest" description="Disordered" evidence="2">
    <location>
        <begin position="2190"/>
        <end position="2221"/>
    </location>
</feature>
<dbReference type="InterPro" id="IPR013783">
    <property type="entry name" value="Ig-like_fold"/>
</dbReference>
<proteinExistence type="predicted"/>
<name>A0ABN0VXC5_9BACI</name>
<keyword evidence="6" id="KW-1185">Reference proteome</keyword>
<evidence type="ECO:0000256" key="1">
    <source>
        <dbReference type="ARBA" id="ARBA00022729"/>
    </source>
</evidence>
<feature type="compositionally biased region" description="Polar residues" evidence="2">
    <location>
        <begin position="2208"/>
        <end position="2221"/>
    </location>
</feature>
<evidence type="ECO:0000313" key="6">
    <source>
        <dbReference type="Proteomes" id="UP001500782"/>
    </source>
</evidence>
<dbReference type="InterPro" id="IPR001119">
    <property type="entry name" value="SLH_dom"/>
</dbReference>
<dbReference type="Pfam" id="PF19077">
    <property type="entry name" value="Big_13"/>
    <property type="match status" value="1"/>
</dbReference>
<dbReference type="Proteomes" id="UP001500782">
    <property type="component" value="Unassembled WGS sequence"/>
</dbReference>
<evidence type="ECO:0000256" key="3">
    <source>
        <dbReference type="SAM" id="SignalP"/>
    </source>
</evidence>
<dbReference type="RefSeq" id="WP_343796541.1">
    <property type="nucleotide sequence ID" value="NZ_BAAADJ010000006.1"/>
</dbReference>
<gene>
    <name evidence="5" type="ORF">GCM10008967_07700</name>
</gene>
<sequence>MRKGFHLLVALLLVFPAGWMIPNQAEAEEVMTSSVDTATITVTEDVSHDGTYYPDGWDNSSYNEPNIHVVGFENWFGERYVYTAALKFDMSGSNIAGVIQDAKLVIPIVEINETNDSEPAYIDIYETTSDAWLEEHTPMPTPILPKIANIQVPDEDTTENYKIIKIDITSHVLEQLANNDQVISLLLKGRDSTTDPSNFYQSLVVFMDKKAIEKQAFGREITPTDVPHLEITYQSNSPPTGTIKINNDVPFTNSKEVKLHLTASDPENDPIEVEFSNDNVTWSPREPFESTKPWTLTDGDGTKTVYYKVYDGKTDDLARPTYSDTITLDQTPPTGTFTINSNLSVTNSRNVTLNIDSYPTDTTQVRFSNQEDDWTGSSWQPISNSKTWKLSETDGEKTVYMQLQDEAGNKSETYSATITLDQSAPTGTIEFTNGTHTNNPAVNITIEAEGQPAQMRFKQDSLSWEVWEAFTTTKTFELTGEDGTKTVFMQLQDQAGNISNEISATIILDRVAPSITGISEGAQVRSAAPTFTETNATLNGEPFVSGTTITTEGPHILIVKDQAGNMTTINFIVDRTNPTGSLQINENANLVNTQEVTLSIDANDENGVSEMRISNNETFSDEVWEPFTTTKPWTIPDEDGDKTVYVELRDQAGNTVKISDVITLDQTAPTGTVTIENSKTIINKTEVSLTITGEDDHEPIQVRFSDNNVDWSTWEDFSALSGQKTWNLPAGDGPKTIYMQLKDAAGNIVTIDDTIVLDQTNPTITGVTDGLVTNGNVTINFSDGPAFLNGDPYDSGETITQEGTYTIVVWDEAENQSSATFTIDKTAPSGAISINNGATITNNEQVELSYEATDNLNGNVTIQFSDDGDNWSTAQTVNGTGTYDWTLPLGDGTKTVHLKIQDEAGNFITQTAQITLDQTNPTAAVSINGETEATSSPNVTLSISGTDANPPLEMRIAATENNWSEWEPFSSEKEVTLPAGDGDKTVSVQIKDAAGNISLASDTIELDTTPPVLDGLTDGFKTKDDVTISFNEGTADLNGIPISNNHVVSEDGIYNVIVTDKVGLTTTVSFTIDKTPPTGRVVINDEDLYTKNGTVSLVVEGTDLRGAVEMRIKNEDNAWAADWQPVSNVAEWDLSAGDGEKTIQIELRDEVGNVTNTSDSIILDTTKPEATVVINNNAEFTTNPTVTITATATDTNSPVNQFISTDQTNWQPFESSTTLTGQDGTKSIYLKAVDPAGNETIVYDSIILDTTAPVGDFEINGGDEYTNNPYVSIRIVDSQDANGPLDVKFMNQGGTWTDWQEVTTADLAWILPDGEGEKTIQMVLRDQAGLESTPIEQTIILDTVAPVITGISDGDVTASDVTIQFDEGTALLNGTEITTRHQVKDSGDYTLTVKDLASNTTSLAFTIDKIPPTGSLVINQNDERTNDPQVELTISGTDDHGPLQMRISNDEADWSSWESYNTSRAWNLLSGDGEKTVYLQLRDSVGNTTESITASIILDTTGPTGTITINDGNNYTNTPDVALTLTSVDPSGVTDVRYSNDEVDWSDWESSSATKNWTLSTIDGEKTVYVEMKDTLGNTSTVSDTIILDTTPPVVTGVTDGSMTNTEYVISFNEGTATLNDQPFVSGTTVDEEGEYTLVVMDPAGNITTRQFLIDKTPPTGAIEINDGKNLTNNQTVQLTITGDDPHPPIQMRFSNEDNVWSDWEPYAMFKEWQLTDGDGEKTVYVELQDHVGNTDKFMSRIELDTTGPLGTIVINDNAIWTNNPNVSLATTSDDINGPVQMRFSNDTVNWSDWADAISEHSWTLSAGDEDKTVYMELRDALDNVSVYQDTIKLDTTPPNITGVLDGEKVNENVTISFNEGTATLNGQPFTNGTTISDEGEYNIIVTDEAGNFSTASFALDKTPPTGTISVNNGDAETLRPTVDLQLTSADIGVQEIEMRFSNDQITWSAWESAVETKSWQLDDSTYGEKVVYVELRDGANNTTLLSDAIIYKSVPVLHEKTVAWDEDHMYTFKEEDFDFTNDDGTPLQTIKILSLPENGVFQIDETEITVDQEIAISEITNLTFTPNENWNGDTTVTWNGTDGSNFAEQPATITLHVNPVNDKPVAQDLEFSTTASRPVQGMLTADDIEEDALTFEIVEEPERGNLTLDATTGQFRFVPQSGNYGRITFTYRAFDGTDYSEPATVTVLNRVPPPPPRNPVEVMEGGSPTNQQVKTTQRMENGQSTLTITFEEDIFSDSEDKMIDLEIKEEFDNIETEFLPEMLRNMQARGSSLQLKTPNGTYQIPTQSFQQDPASEYFEDPTEIQVTVQLKRTPEDVWEQVQEALGNHRVETYIPDVQYEVFYKKGGEQQEIHQFDQAVSMTIPLPAGVNPTSAAMLMPDGTLRHVPASFEHTQSGTVATIKTFMNGKLVFLTDTNSDELASKGILDTSEINDPTDTSRSLFAIAVSKILGIWGDNGSSFTDVTSDQRSKDIQTAVDYGLVTGYNNEIFRPDDVISREHAMVIFHRALQLANVSIRLEEAEIEKTLQGFKDAELLPQWIREAAAVNVKLGIFYGNQNSEIMPKGHLTKSQLLAVLQRFLNKLKDY</sequence>
<feature type="domain" description="SLH" evidence="4">
    <location>
        <begin position="2456"/>
        <end position="2519"/>
    </location>
</feature>
<dbReference type="PROSITE" id="PS51272">
    <property type="entry name" value="SLH"/>
    <property type="match status" value="1"/>
</dbReference>
<organism evidence="5 6">
    <name type="scientific">Bacillus carboniphilus</name>
    <dbReference type="NCBI Taxonomy" id="86663"/>
    <lineage>
        <taxon>Bacteria</taxon>
        <taxon>Bacillati</taxon>
        <taxon>Bacillota</taxon>
        <taxon>Bacilli</taxon>
        <taxon>Bacillales</taxon>
        <taxon>Bacillaceae</taxon>
        <taxon>Bacillus</taxon>
    </lineage>
</organism>
<reference evidence="5 6" key="1">
    <citation type="journal article" date="2019" name="Int. J. Syst. Evol. Microbiol.">
        <title>The Global Catalogue of Microorganisms (GCM) 10K type strain sequencing project: providing services to taxonomists for standard genome sequencing and annotation.</title>
        <authorList>
            <consortium name="The Broad Institute Genomics Platform"/>
            <consortium name="The Broad Institute Genome Sequencing Center for Infectious Disease"/>
            <person name="Wu L."/>
            <person name="Ma J."/>
        </authorList>
    </citation>
    <scope>NUCLEOTIDE SEQUENCE [LARGE SCALE GENOMIC DNA]</scope>
    <source>
        <strain evidence="5 6">JCM 9731</strain>
    </source>
</reference>